<dbReference type="InterPro" id="IPR016174">
    <property type="entry name" value="Di-haem_cyt_TM"/>
</dbReference>
<comment type="cofactor">
    <cofactor evidence="1">
        <name>heme</name>
        <dbReference type="ChEBI" id="CHEBI:30413"/>
    </cofactor>
</comment>
<keyword evidence="10 14" id="KW-1133">Transmembrane helix</keyword>
<feature type="domain" description="Cytochrome b561 bacterial/Ni-hydrogenase" evidence="16">
    <location>
        <begin position="184"/>
        <end position="359"/>
    </location>
</feature>
<evidence type="ECO:0000256" key="7">
    <source>
        <dbReference type="ARBA" id="ARBA00022692"/>
    </source>
</evidence>
<name>A0ABX1F278_9PROT</name>
<evidence type="ECO:0000256" key="15">
    <source>
        <dbReference type="SAM" id="SignalP"/>
    </source>
</evidence>
<accession>A0ABX1F278</accession>
<dbReference type="Gene3D" id="1.20.950.20">
    <property type="entry name" value="Transmembrane di-heme cytochromes, Chain C"/>
    <property type="match status" value="1"/>
</dbReference>
<dbReference type="InterPro" id="IPR051817">
    <property type="entry name" value="FDH_cytochrome_b556_subunit"/>
</dbReference>
<feature type="signal peptide" evidence="15">
    <location>
        <begin position="1"/>
        <end position="21"/>
    </location>
</feature>
<dbReference type="InterPro" id="IPR011577">
    <property type="entry name" value="Cyt_b561_bac/Ni-Hgenase"/>
</dbReference>
<evidence type="ECO:0000256" key="13">
    <source>
        <dbReference type="SAM" id="MobiDB-lite"/>
    </source>
</evidence>
<gene>
    <name evidence="17" type="ORF">HB662_16915</name>
</gene>
<keyword evidence="6" id="KW-0349">Heme</keyword>
<feature type="transmembrane region" description="Helical" evidence="14">
    <location>
        <begin position="292"/>
        <end position="313"/>
    </location>
</feature>
<keyword evidence="7 14" id="KW-0812">Transmembrane</keyword>
<protein>
    <submittedName>
        <fullName evidence="17">Formate dehydrogenase subunit gamma</fullName>
    </submittedName>
</protein>
<comment type="subcellular location">
    <subcellularLocation>
        <location evidence="2">Cell membrane</location>
        <topology evidence="2">Multi-pass membrane protein</topology>
    </subcellularLocation>
</comment>
<keyword evidence="11" id="KW-0408">Iron</keyword>
<dbReference type="NCBIfam" id="TIGR01583">
    <property type="entry name" value="formate-DH-gamm"/>
    <property type="match status" value="1"/>
</dbReference>
<evidence type="ECO:0000256" key="12">
    <source>
        <dbReference type="ARBA" id="ARBA00023136"/>
    </source>
</evidence>
<dbReference type="Proteomes" id="UP000765160">
    <property type="component" value="Unassembled WGS sequence"/>
</dbReference>
<evidence type="ECO:0000256" key="6">
    <source>
        <dbReference type="ARBA" id="ARBA00022617"/>
    </source>
</evidence>
<feature type="transmembrane region" description="Helical" evidence="14">
    <location>
        <begin position="325"/>
        <end position="347"/>
    </location>
</feature>
<evidence type="ECO:0000256" key="14">
    <source>
        <dbReference type="SAM" id="Phobius"/>
    </source>
</evidence>
<evidence type="ECO:0000256" key="11">
    <source>
        <dbReference type="ARBA" id="ARBA00023004"/>
    </source>
</evidence>
<comment type="caution">
    <text evidence="17">The sequence shown here is derived from an EMBL/GenBank/DDBJ whole genome shotgun (WGS) entry which is preliminary data.</text>
</comment>
<reference evidence="17 18" key="1">
    <citation type="submission" date="2020-03" db="EMBL/GenBank/DDBJ databases">
        <title>Roseomonas selenitidurans sp. nov. isolated from soil.</title>
        <authorList>
            <person name="Liu H."/>
        </authorList>
    </citation>
    <scope>NUCLEOTIDE SEQUENCE [LARGE SCALE GENOMIC DNA]</scope>
    <source>
        <strain evidence="17 18">JCM 15073</strain>
    </source>
</reference>
<feature type="compositionally biased region" description="Low complexity" evidence="13">
    <location>
        <begin position="58"/>
        <end position="81"/>
    </location>
</feature>
<evidence type="ECO:0000256" key="1">
    <source>
        <dbReference type="ARBA" id="ARBA00001971"/>
    </source>
</evidence>
<evidence type="ECO:0000256" key="3">
    <source>
        <dbReference type="ARBA" id="ARBA00010747"/>
    </source>
</evidence>
<keyword evidence="18" id="KW-1185">Reference proteome</keyword>
<dbReference type="PANTHER" id="PTHR30074">
    <property type="entry name" value="FORMATE DEHYDROGENASE, NITRATE-INDUCIBLE, CYTOCHROME B556 FDN SUBUNIT"/>
    <property type="match status" value="1"/>
</dbReference>
<evidence type="ECO:0000256" key="9">
    <source>
        <dbReference type="ARBA" id="ARBA00022982"/>
    </source>
</evidence>
<keyword evidence="12 14" id="KW-0472">Membrane</keyword>
<dbReference type="InterPro" id="IPR006471">
    <property type="entry name" value="Formate_DH_gsu"/>
</dbReference>
<feature type="compositionally biased region" description="Low complexity" evidence="13">
    <location>
        <begin position="21"/>
        <end position="38"/>
    </location>
</feature>
<feature type="chain" id="PRO_5045421678" evidence="15">
    <location>
        <begin position="22"/>
        <end position="400"/>
    </location>
</feature>
<dbReference type="Pfam" id="PF01292">
    <property type="entry name" value="Ni_hydr_CYTB"/>
    <property type="match status" value="1"/>
</dbReference>
<organism evidence="17 18">
    <name type="scientific">Falsiroseomonas frigidaquae</name>
    <dbReference type="NCBI Taxonomy" id="487318"/>
    <lineage>
        <taxon>Bacteria</taxon>
        <taxon>Pseudomonadati</taxon>
        <taxon>Pseudomonadota</taxon>
        <taxon>Alphaproteobacteria</taxon>
        <taxon>Acetobacterales</taxon>
        <taxon>Roseomonadaceae</taxon>
        <taxon>Falsiroseomonas</taxon>
    </lineage>
</organism>
<evidence type="ECO:0000256" key="5">
    <source>
        <dbReference type="ARBA" id="ARBA00022475"/>
    </source>
</evidence>
<comment type="similarity">
    <text evidence="3">Belongs to the formate dehydrogenase gamma subunit family.</text>
</comment>
<evidence type="ECO:0000256" key="2">
    <source>
        <dbReference type="ARBA" id="ARBA00004651"/>
    </source>
</evidence>
<evidence type="ECO:0000313" key="18">
    <source>
        <dbReference type="Proteomes" id="UP000765160"/>
    </source>
</evidence>
<keyword evidence="9" id="KW-0249">Electron transport</keyword>
<evidence type="ECO:0000256" key="8">
    <source>
        <dbReference type="ARBA" id="ARBA00022723"/>
    </source>
</evidence>
<dbReference type="SUPFAM" id="SSF81342">
    <property type="entry name" value="Transmembrane di-heme cytochromes"/>
    <property type="match status" value="1"/>
</dbReference>
<feature type="region of interest" description="Disordered" evidence="13">
    <location>
        <begin position="21"/>
        <end position="99"/>
    </location>
</feature>
<dbReference type="PANTHER" id="PTHR30074:SF6">
    <property type="entry name" value="FORMATE DEHYDROGENASE GAMMA SUBUNIT"/>
    <property type="match status" value="1"/>
</dbReference>
<feature type="transmembrane region" description="Helical" evidence="14">
    <location>
        <begin position="239"/>
        <end position="256"/>
    </location>
</feature>
<feature type="transmembrane region" description="Helical" evidence="14">
    <location>
        <begin position="146"/>
        <end position="166"/>
    </location>
</feature>
<keyword evidence="8" id="KW-0479">Metal-binding</keyword>
<dbReference type="EMBL" id="JAAVTX010000005">
    <property type="protein sequence ID" value="NKE46466.1"/>
    <property type="molecule type" value="Genomic_DNA"/>
</dbReference>
<keyword evidence="15" id="KW-0732">Signal</keyword>
<sequence length="400" mass="42416">MTRSTPTLALMALLLAAPAFGQSQPGAPAAGAPEIQAPVPEVGAGRGSQPAGQVPESTAQGDAPTGTPAPAAAGAVTAPQARQPSNVPPTPAPFSDRGQLSAEEMELQAALRGERIGGRITIPDRQAATLIQPEGRDWREFHNRTLTWVGGVAVLGMLAILLLFFLAKGRLTTEAGPAGRTIQRFNLFERVAHWMTASSFIVLGLSGLNLTFGRFLLLPIIGPEAFTAFSLWGKIAHNYLAFPFTLGILLLFLIWVKDNIPNRLDLVWLKTGGGFIGREHPQAGRFNAGQKMVFWITVIGGTLVAISGYVLIFPFTVTDMAGQQLAHTVHGILSVLMVAAMLAHIYIGSIGMKGAFDAMGSGQVDLNWAKEHHSMWVDDELAKARTTVVGPAAARPLGAD</sequence>
<evidence type="ECO:0000259" key="16">
    <source>
        <dbReference type="Pfam" id="PF01292"/>
    </source>
</evidence>
<evidence type="ECO:0000256" key="4">
    <source>
        <dbReference type="ARBA" id="ARBA00022448"/>
    </source>
</evidence>
<dbReference type="RefSeq" id="WP_168051005.1">
    <property type="nucleotide sequence ID" value="NZ_JAATJR010000005.1"/>
</dbReference>
<keyword evidence="4" id="KW-0813">Transport</keyword>
<evidence type="ECO:0000313" key="17">
    <source>
        <dbReference type="EMBL" id="NKE46466.1"/>
    </source>
</evidence>
<proteinExistence type="inferred from homology"/>
<evidence type="ECO:0000256" key="10">
    <source>
        <dbReference type="ARBA" id="ARBA00022989"/>
    </source>
</evidence>
<keyword evidence="5" id="KW-1003">Cell membrane</keyword>